<name>K9UF79_CHAP6</name>
<accession>K9UF79</accession>
<keyword evidence="2" id="KW-1185">Reference proteome</keyword>
<dbReference type="STRING" id="1173020.Cha6605_1991"/>
<evidence type="ECO:0000313" key="2">
    <source>
        <dbReference type="Proteomes" id="UP000010366"/>
    </source>
</evidence>
<organism evidence="1 2">
    <name type="scientific">Chamaesiphon minutus (strain ATCC 27169 / PCC 6605)</name>
    <dbReference type="NCBI Taxonomy" id="1173020"/>
    <lineage>
        <taxon>Bacteria</taxon>
        <taxon>Bacillati</taxon>
        <taxon>Cyanobacteriota</taxon>
        <taxon>Cyanophyceae</taxon>
        <taxon>Gomontiellales</taxon>
        <taxon>Chamaesiphonaceae</taxon>
        <taxon>Chamaesiphon</taxon>
    </lineage>
</organism>
<dbReference type="Proteomes" id="UP000010366">
    <property type="component" value="Chromosome"/>
</dbReference>
<dbReference type="KEGG" id="cmp:Cha6605_1991"/>
<reference evidence="1 2" key="1">
    <citation type="submission" date="2012-05" db="EMBL/GenBank/DDBJ databases">
        <title>Finished chromosome of genome of Chamaesiphon sp. PCC 6605.</title>
        <authorList>
            <consortium name="US DOE Joint Genome Institute"/>
            <person name="Gugger M."/>
            <person name="Coursin T."/>
            <person name="Rippka R."/>
            <person name="Tandeau De Marsac N."/>
            <person name="Huntemann M."/>
            <person name="Wei C.-L."/>
            <person name="Han J."/>
            <person name="Detter J.C."/>
            <person name="Han C."/>
            <person name="Tapia R."/>
            <person name="Chen A."/>
            <person name="Kyrpides N."/>
            <person name="Mavromatis K."/>
            <person name="Markowitz V."/>
            <person name="Szeto E."/>
            <person name="Ivanova N."/>
            <person name="Pagani I."/>
            <person name="Pati A."/>
            <person name="Goodwin L."/>
            <person name="Nordberg H.P."/>
            <person name="Cantor M.N."/>
            <person name="Hua S.X."/>
            <person name="Woyke T."/>
            <person name="Kerfeld C.A."/>
        </authorList>
    </citation>
    <scope>NUCLEOTIDE SEQUENCE [LARGE SCALE GENOMIC DNA]</scope>
    <source>
        <strain evidence="2">ATCC 27169 / PCC 6605</strain>
    </source>
</reference>
<proteinExistence type="predicted"/>
<gene>
    <name evidence="1" type="ORF">Cha6605_1991</name>
</gene>
<dbReference type="HOGENOM" id="CLU_2841785_0_0_3"/>
<dbReference type="AlphaFoldDB" id="K9UF79"/>
<sequence length="65" mass="7365">MMSQSAIDSYSLSNKQLSLSEDRYLIPTLPGIDVSNVKTDFILQNFLLLNLDASNFLMSKLYTVF</sequence>
<protein>
    <submittedName>
        <fullName evidence="1">Uncharacterized protein</fullName>
    </submittedName>
</protein>
<dbReference type="EMBL" id="CP003600">
    <property type="protein sequence ID" value="AFY93096.1"/>
    <property type="molecule type" value="Genomic_DNA"/>
</dbReference>
<evidence type="ECO:0000313" key="1">
    <source>
        <dbReference type="EMBL" id="AFY93096.1"/>
    </source>
</evidence>